<keyword evidence="3" id="KW-1185">Reference proteome</keyword>
<dbReference type="Gene3D" id="2.130.10.10">
    <property type="entry name" value="YVTN repeat-like/Quinoprotein amine dehydrogenase"/>
    <property type="match status" value="1"/>
</dbReference>
<reference evidence="3" key="1">
    <citation type="submission" date="2016-12" db="EMBL/GenBank/DDBJ databases">
        <title>Comparative genomics of four Isosphaeraceae planctomycetes: a common pool of plasmids and glycoside hydrolase genes.</title>
        <authorList>
            <person name="Ivanova A."/>
        </authorList>
    </citation>
    <scope>NUCLEOTIDE SEQUENCE [LARGE SCALE GENOMIC DNA]</scope>
    <source>
        <strain evidence="3">PX4</strain>
    </source>
</reference>
<keyword evidence="1" id="KW-0732">Signal</keyword>
<gene>
    <name evidence="2" type="ORF">BSF38_03309</name>
</gene>
<evidence type="ECO:0000313" key="3">
    <source>
        <dbReference type="Proteomes" id="UP000186309"/>
    </source>
</evidence>
<organism evidence="2 3">
    <name type="scientific">Paludisphaera borealis</name>
    <dbReference type="NCBI Taxonomy" id="1387353"/>
    <lineage>
        <taxon>Bacteria</taxon>
        <taxon>Pseudomonadati</taxon>
        <taxon>Planctomycetota</taxon>
        <taxon>Planctomycetia</taxon>
        <taxon>Isosphaerales</taxon>
        <taxon>Isosphaeraceae</taxon>
        <taxon>Paludisphaera</taxon>
    </lineage>
</organism>
<sequence length="366" mass="37298">MSKLHRRLVLTACLASFLAAPLSARAGFYQQTNLVSDVQGLAKFTDPNLKNPWGISSSATSPFWVSNQGSGNSTLFNTAGKPQALVVTIPGGGGPTGQVFNTSTDFALATGGKALFMFANLNGTISGWNGAQGTTAVVEATTAGASFTGLAIGNNGAGNFLYAADSANNKIDVFNGTFGATTLAGSFVDPNLAAGFSVYNIQSLGGVLYVTYEHGAFGGGVVDAYDLNGNFLHRVAANDSSGPLQSPWGLALAPSSFGPFGGALLVGNEDDGHISAFDPTTGAFLGQLLGKDGDPIANTGLWGLKFGNDGNGGHSNTLYFNAGINGEVDGLFGSITFVPEPSSIVMGGLAFSLVAGTGWVRRRRAA</sequence>
<feature type="chain" id="PRO_5012843733" description="PEP-CTERM protein-sorting domain-containing protein" evidence="1">
    <location>
        <begin position="27"/>
        <end position="366"/>
    </location>
</feature>
<dbReference type="NCBIfam" id="TIGR03118">
    <property type="entry name" value="PEPCTERM_chp_1"/>
    <property type="match status" value="1"/>
</dbReference>
<feature type="signal peptide" evidence="1">
    <location>
        <begin position="1"/>
        <end position="26"/>
    </location>
</feature>
<dbReference type="KEGG" id="pbor:BSF38_03309"/>
<dbReference type="OrthoDB" id="581621at2"/>
<dbReference type="RefSeq" id="WP_076347398.1">
    <property type="nucleotide sequence ID" value="NZ_CP019082.1"/>
</dbReference>
<dbReference type="SUPFAM" id="SSF75011">
    <property type="entry name" value="3-carboxy-cis,cis-mucoante lactonizing enzyme"/>
    <property type="match status" value="1"/>
</dbReference>
<proteinExistence type="predicted"/>
<dbReference type="AlphaFoldDB" id="A0A1U7CS55"/>
<dbReference type="STRING" id="1387353.BSF38_03309"/>
<evidence type="ECO:0008006" key="4">
    <source>
        <dbReference type="Google" id="ProtNLM"/>
    </source>
</evidence>
<name>A0A1U7CS55_9BACT</name>
<evidence type="ECO:0000313" key="2">
    <source>
        <dbReference type="EMBL" id="APW61780.1"/>
    </source>
</evidence>
<evidence type="ECO:0000256" key="1">
    <source>
        <dbReference type="SAM" id="SignalP"/>
    </source>
</evidence>
<dbReference type="InterPro" id="IPR015943">
    <property type="entry name" value="WD40/YVTN_repeat-like_dom_sf"/>
</dbReference>
<dbReference type="EMBL" id="CP019082">
    <property type="protein sequence ID" value="APW61780.1"/>
    <property type="molecule type" value="Genomic_DNA"/>
</dbReference>
<dbReference type="InterPro" id="IPR017549">
    <property type="entry name" value="APMV_L690"/>
</dbReference>
<dbReference type="Proteomes" id="UP000186309">
    <property type="component" value="Chromosome"/>
</dbReference>
<protein>
    <recommendedName>
        <fullName evidence="4">PEP-CTERM protein-sorting domain-containing protein</fullName>
    </recommendedName>
</protein>
<accession>A0A1U7CS55</accession>